<dbReference type="PROSITE" id="PS51257">
    <property type="entry name" value="PROKAR_LIPOPROTEIN"/>
    <property type="match status" value="1"/>
</dbReference>
<dbReference type="Proteomes" id="UP000634668">
    <property type="component" value="Unassembled WGS sequence"/>
</dbReference>
<dbReference type="AlphaFoldDB" id="A0A918IWJ8"/>
<feature type="domain" description="Cytochrome c" evidence="5">
    <location>
        <begin position="747"/>
        <end position="882"/>
    </location>
</feature>
<comment type="caution">
    <text evidence="6">The sequence shown here is derived from an EMBL/GenBank/DDBJ whole genome shotgun (WGS) entry which is preliminary data.</text>
</comment>
<dbReference type="InterPro" id="IPR036909">
    <property type="entry name" value="Cyt_c-like_dom_sf"/>
</dbReference>
<dbReference type="Gene3D" id="1.10.760.10">
    <property type="entry name" value="Cytochrome c-like domain"/>
    <property type="match status" value="1"/>
</dbReference>
<evidence type="ECO:0000256" key="4">
    <source>
        <dbReference type="PROSITE-ProRule" id="PRU00433"/>
    </source>
</evidence>
<dbReference type="PANTHER" id="PTHR33546:SF1">
    <property type="entry name" value="LARGE, MULTIFUNCTIONAL SECRETED PROTEIN"/>
    <property type="match status" value="1"/>
</dbReference>
<keyword evidence="3 4" id="KW-0408">Iron</keyword>
<sequence>MFQKIGIFLLLGLLVVSCGEDKVPCAPSGEVIDYPMADSLAQAFNWPKDLKITGFAGPDLTPSPACMAVAATGEVFVGVDMMGSLGKDMGKGFIKRLVDCNNDGVMDSYTKFAEVDNPRGILPIGNQLFVLHTTFTEETGKADNMDLIVFEDLDNDGVADGPAKVLIKNLSNSKYLQERGTDHATNGIQMGIDGWIYIAVGDFGFHNATDRDGTQLTMLGGGVLRVRPDGTEMEVYTHGLRNIYDVAIDPFMNIFTRGNTNDGGGWNIRFSHQMQTGEYGYPMLFKHFTEEIIPGLVDVGGGSGTGALFMNDDRWPEKYNNVPMMADWGRSELYIHRVTEDKASFTQNEEKFIKLPQITDLDVDAAGVMYLSAWDGAGYSGSPDKGYIVRVTPENLEYRAFPQVENIYWTNNVVNLLKSGNAKSRLSAQYELIKRGKGASGVLKLAKDSSLPLEVRSAAIFTYAQLTGASGINDLVSLTKDSAVQEFALRALADRKGIVENVPSEPFIEALKSDSDRVKAAAIVGLGRLGRKDLAKHLLEVPVPSSFKAPTLGSEGPHATPNSDILLPHLAVKALVALNAEDAVVEALNTKNKDLALWATRYMHSPKVVDGLIKAYGETNDEVVKEKISNSLARLYHQEAPYDTSWWWSTRPDTHGPYYKTVDWEYTSVIGDFLTKEWENTPEDKKDLYAELNSKYRLGIEEFGILEKREPKEDMPIVDFDKIKNKKGQVGEASIEDIMIALKQIKGDPESGKKIYASQGCFACHSISADEVMKGPFMGQIGSIMNREQIAESILKPNASISQGFSTVKIETKGGDIHVGFVTKESASDLTIRNIAGMATELKVADIAEREELPTSMMPAGLVNSLSYEEFASLIAFLEQQK</sequence>
<dbReference type="GO" id="GO:0046872">
    <property type="term" value="F:metal ion binding"/>
    <property type="evidence" value="ECO:0007669"/>
    <property type="project" value="UniProtKB-KW"/>
</dbReference>
<reference evidence="6" key="2">
    <citation type="submission" date="2020-09" db="EMBL/GenBank/DDBJ databases">
        <authorList>
            <person name="Sun Q."/>
            <person name="Kim S."/>
        </authorList>
    </citation>
    <scope>NUCLEOTIDE SEQUENCE</scope>
    <source>
        <strain evidence="6">KCTC 12113</strain>
    </source>
</reference>
<dbReference type="InterPro" id="IPR011042">
    <property type="entry name" value="6-blade_b-propeller_TolB-like"/>
</dbReference>
<dbReference type="SUPFAM" id="SSF48371">
    <property type="entry name" value="ARM repeat"/>
    <property type="match status" value="1"/>
</dbReference>
<dbReference type="Gene3D" id="2.120.10.30">
    <property type="entry name" value="TolB, C-terminal domain"/>
    <property type="match status" value="1"/>
</dbReference>
<name>A0A918IWJ8_9FLAO</name>
<dbReference type="RefSeq" id="WP_026813230.1">
    <property type="nucleotide sequence ID" value="NZ_BMWP01000012.1"/>
</dbReference>
<dbReference type="InterPro" id="IPR055557">
    <property type="entry name" value="DUF7133"/>
</dbReference>
<dbReference type="PROSITE" id="PS51007">
    <property type="entry name" value="CYTC"/>
    <property type="match status" value="1"/>
</dbReference>
<dbReference type="InterPro" id="IPR011989">
    <property type="entry name" value="ARM-like"/>
</dbReference>
<keyword evidence="1 4" id="KW-0349">Heme</keyword>
<dbReference type="InterPro" id="IPR011041">
    <property type="entry name" value="Quinoprot_gluc/sorb_DH_b-prop"/>
</dbReference>
<accession>A0A918IWJ8</accession>
<dbReference type="SUPFAM" id="SSF46626">
    <property type="entry name" value="Cytochrome c"/>
    <property type="match status" value="1"/>
</dbReference>
<reference evidence="6" key="1">
    <citation type="journal article" date="2014" name="Int. J. Syst. Evol. Microbiol.">
        <title>Complete genome sequence of Corynebacterium casei LMG S-19264T (=DSM 44701T), isolated from a smear-ripened cheese.</title>
        <authorList>
            <consortium name="US DOE Joint Genome Institute (JGI-PGF)"/>
            <person name="Walter F."/>
            <person name="Albersmeier A."/>
            <person name="Kalinowski J."/>
            <person name="Ruckert C."/>
        </authorList>
    </citation>
    <scope>NUCLEOTIDE SEQUENCE</scope>
    <source>
        <strain evidence="6">KCTC 12113</strain>
    </source>
</reference>
<keyword evidence="7" id="KW-1185">Reference proteome</keyword>
<dbReference type="NCBIfam" id="TIGR02603">
    <property type="entry name" value="CxxCH_TIGR02603"/>
    <property type="match status" value="1"/>
</dbReference>
<dbReference type="Pfam" id="PF23500">
    <property type="entry name" value="DUF7133"/>
    <property type="match status" value="1"/>
</dbReference>
<dbReference type="GO" id="GO:0020037">
    <property type="term" value="F:heme binding"/>
    <property type="evidence" value="ECO:0007669"/>
    <property type="project" value="InterPro"/>
</dbReference>
<dbReference type="InterPro" id="IPR013427">
    <property type="entry name" value="Haem-bd_dom_put"/>
</dbReference>
<evidence type="ECO:0000259" key="5">
    <source>
        <dbReference type="PROSITE" id="PS51007"/>
    </source>
</evidence>
<evidence type="ECO:0000313" key="6">
    <source>
        <dbReference type="EMBL" id="GGW35588.1"/>
    </source>
</evidence>
<evidence type="ECO:0000313" key="7">
    <source>
        <dbReference type="Proteomes" id="UP000634668"/>
    </source>
</evidence>
<protein>
    <recommendedName>
        <fullName evidence="5">Cytochrome c domain-containing protein</fullName>
    </recommendedName>
</protein>
<dbReference type="InterPro" id="IPR016024">
    <property type="entry name" value="ARM-type_fold"/>
</dbReference>
<dbReference type="Gene3D" id="1.25.10.10">
    <property type="entry name" value="Leucine-rich Repeat Variant"/>
    <property type="match status" value="1"/>
</dbReference>
<dbReference type="SUPFAM" id="SSF50952">
    <property type="entry name" value="Soluble quinoprotein glucose dehydrogenase"/>
    <property type="match status" value="1"/>
</dbReference>
<dbReference type="GO" id="GO:0009055">
    <property type="term" value="F:electron transfer activity"/>
    <property type="evidence" value="ECO:0007669"/>
    <property type="project" value="InterPro"/>
</dbReference>
<evidence type="ECO:0000256" key="3">
    <source>
        <dbReference type="ARBA" id="ARBA00023004"/>
    </source>
</evidence>
<keyword evidence="2 4" id="KW-0479">Metal-binding</keyword>
<evidence type="ECO:0000256" key="1">
    <source>
        <dbReference type="ARBA" id="ARBA00022617"/>
    </source>
</evidence>
<organism evidence="6 7">
    <name type="scientific">Arenibacter certesii</name>
    <dbReference type="NCBI Taxonomy" id="228955"/>
    <lineage>
        <taxon>Bacteria</taxon>
        <taxon>Pseudomonadati</taxon>
        <taxon>Bacteroidota</taxon>
        <taxon>Flavobacteriia</taxon>
        <taxon>Flavobacteriales</taxon>
        <taxon>Flavobacteriaceae</taxon>
        <taxon>Arenibacter</taxon>
    </lineage>
</organism>
<dbReference type="EMBL" id="BMWP01000012">
    <property type="protein sequence ID" value="GGW35588.1"/>
    <property type="molecule type" value="Genomic_DNA"/>
</dbReference>
<evidence type="ECO:0000256" key="2">
    <source>
        <dbReference type="ARBA" id="ARBA00022723"/>
    </source>
</evidence>
<dbReference type="PANTHER" id="PTHR33546">
    <property type="entry name" value="LARGE, MULTIFUNCTIONAL SECRETED PROTEIN-RELATED"/>
    <property type="match status" value="1"/>
</dbReference>
<gene>
    <name evidence="6" type="ORF">GCM10007383_20740</name>
</gene>
<dbReference type="InterPro" id="IPR009056">
    <property type="entry name" value="Cyt_c-like_dom"/>
</dbReference>
<proteinExistence type="predicted"/>